<dbReference type="EMBL" id="LT994835">
    <property type="protein sequence ID" value="SPN80249.1"/>
    <property type="molecule type" value="Genomic_DNA"/>
</dbReference>
<protein>
    <submittedName>
        <fullName evidence="1">Uncharacterized protein</fullName>
    </submittedName>
</protein>
<organism evidence="1">
    <name type="scientific">Klebsiella pneumoniae</name>
    <dbReference type="NCBI Taxonomy" id="573"/>
    <lineage>
        <taxon>Bacteria</taxon>
        <taxon>Pseudomonadati</taxon>
        <taxon>Pseudomonadota</taxon>
        <taxon>Gammaproteobacteria</taxon>
        <taxon>Enterobacterales</taxon>
        <taxon>Enterobacteriaceae</taxon>
        <taxon>Klebsiella/Raoultella group</taxon>
        <taxon>Klebsiella</taxon>
        <taxon>Klebsiella pneumoniae complex</taxon>
    </lineage>
</organism>
<geneLocation type="plasmid" evidence="1">
    <name>pD610-HI2</name>
</geneLocation>
<reference evidence="1" key="1">
    <citation type="submission" date="2017-10" db="EMBL/GenBank/DDBJ databases">
        <title>Complete sequence of pD610-HI2.</title>
        <authorList>
            <person name="Jiang X."/>
            <person name="Feng J."/>
            <person name="Zeng L."/>
            <person name="Zhang D."/>
            <person name="Zhan Z."/>
            <person name="Zhao Y."/>
            <person name="Luo W."/>
            <person name="Zhou D."/>
        </authorList>
    </citation>
    <scope>NUCLEOTIDE SEQUENCE</scope>
    <source>
        <strain evidence="1">D610</strain>
        <plasmid evidence="1">pD610-HI2</plasmid>
    </source>
</reference>
<dbReference type="AlphaFoldDB" id="A0A2R4NET7"/>
<geneLocation type="plasmid" evidence="2">
    <name>CNR48</name>
</geneLocation>
<dbReference type="EMBL" id="MG288680">
    <property type="protein sequence ID" value="AVX34661.1"/>
    <property type="molecule type" value="Genomic_DNA"/>
</dbReference>
<dbReference type="RefSeq" id="WP_032622073.1">
    <property type="nucleotide sequence ID" value="NZ_BAABZZ010000010.1"/>
</dbReference>
<accession>A0A2R4NET7</accession>
<reference evidence="2" key="2">
    <citation type="submission" date="2018-03" db="EMBL/GenBank/DDBJ databases">
        <authorList>
            <person name="Hennequin C."/>
        </authorList>
    </citation>
    <scope>NUCLEOTIDE SEQUENCE [LARGE SCALE GENOMIC DNA]</scope>
    <source>
        <strain evidence="2">CNR48</strain>
        <plasmid evidence="2">CNR48</plasmid>
    </source>
</reference>
<dbReference type="Pfam" id="PF20137">
    <property type="entry name" value="BubE"/>
    <property type="match status" value="1"/>
</dbReference>
<keyword evidence="1" id="KW-0614">Plasmid</keyword>
<evidence type="ECO:0000313" key="2">
    <source>
        <dbReference type="EMBL" id="SPN80249.1"/>
    </source>
</evidence>
<proteinExistence type="predicted"/>
<dbReference type="InterPro" id="IPR045384">
    <property type="entry name" value="DUF6527"/>
</dbReference>
<evidence type="ECO:0000313" key="1">
    <source>
        <dbReference type="EMBL" id="AVX34661.1"/>
    </source>
</evidence>
<sequence>MSFFNKVLYYFLRKFEYLLPARQLIIVNEDSLPDKMPLRSIILAREGTEDWCIGFKCPCGCERTIELLVIEEANPRWDYALDDNSLPSLYPSVWLKDGCQSHFWIKKGRVIWV</sequence>
<name>A0A2R4NET7_KLEPN</name>
<gene>
    <name evidence="2" type="ORF">PCNR481_0087</name>
</gene>